<evidence type="ECO:0000256" key="7">
    <source>
        <dbReference type="ARBA" id="ARBA00022490"/>
    </source>
</evidence>
<evidence type="ECO:0000256" key="5">
    <source>
        <dbReference type="ARBA" id="ARBA00017036"/>
    </source>
</evidence>
<keyword evidence="8" id="KW-0653">Protein transport</keyword>
<evidence type="ECO:0000313" key="13">
    <source>
        <dbReference type="Proteomes" id="UP000239649"/>
    </source>
</evidence>
<dbReference type="OrthoDB" id="514752at2759"/>
<dbReference type="EMBL" id="LHPF02000002">
    <property type="protein sequence ID" value="PSC75584.1"/>
    <property type="molecule type" value="Genomic_DNA"/>
</dbReference>
<keyword evidence="13" id="KW-1185">Reference proteome</keyword>
<dbReference type="Pfam" id="PF08574">
    <property type="entry name" value="Iwr1"/>
    <property type="match status" value="1"/>
</dbReference>
<evidence type="ECO:0000259" key="11">
    <source>
        <dbReference type="Pfam" id="PF08574"/>
    </source>
</evidence>
<evidence type="ECO:0000256" key="9">
    <source>
        <dbReference type="ARBA" id="ARBA00023242"/>
    </source>
</evidence>
<feature type="compositionally biased region" description="Pro residues" evidence="10">
    <location>
        <begin position="138"/>
        <end position="148"/>
    </location>
</feature>
<evidence type="ECO:0000256" key="1">
    <source>
        <dbReference type="ARBA" id="ARBA00003202"/>
    </source>
</evidence>
<feature type="domain" description="Transcription factor Iwr1" evidence="11">
    <location>
        <begin position="311"/>
        <end position="391"/>
    </location>
</feature>
<dbReference type="InterPro" id="IPR013883">
    <property type="entry name" value="TF_Iwr1_dom"/>
</dbReference>
<accession>A0A2P6VNB6</accession>
<feature type="compositionally biased region" description="Acidic residues" evidence="10">
    <location>
        <begin position="390"/>
        <end position="399"/>
    </location>
</feature>
<evidence type="ECO:0000256" key="8">
    <source>
        <dbReference type="ARBA" id="ARBA00022927"/>
    </source>
</evidence>
<feature type="compositionally biased region" description="Acidic residues" evidence="10">
    <location>
        <begin position="367"/>
        <end position="379"/>
    </location>
</feature>
<evidence type="ECO:0000313" key="12">
    <source>
        <dbReference type="EMBL" id="PSC75584.1"/>
    </source>
</evidence>
<dbReference type="GO" id="GO:0005634">
    <property type="term" value="C:nucleus"/>
    <property type="evidence" value="ECO:0007669"/>
    <property type="project" value="UniProtKB-SubCell"/>
</dbReference>
<comment type="similarity">
    <text evidence="4">Belongs to the IWR1/SLC7A6OS family.</text>
</comment>
<comment type="caution">
    <text evidence="12">The sequence shown here is derived from an EMBL/GenBank/DDBJ whole genome shotgun (WGS) entry which is preliminary data.</text>
</comment>
<dbReference type="PANTHER" id="PTHR31196:SF2">
    <property type="entry name" value="RNA POLYMERASE II NUCLEAR LOCALIZATION PROTEIN SLC7A6OS-RELATED"/>
    <property type="match status" value="1"/>
</dbReference>
<dbReference type="PANTHER" id="PTHR31196">
    <property type="entry name" value="RNA POLYMERASE II NUCLEAR LOCALIZATION PROTEIN SLC7A6OS-RELATED"/>
    <property type="match status" value="1"/>
</dbReference>
<keyword evidence="7" id="KW-0963">Cytoplasm</keyword>
<dbReference type="Proteomes" id="UP000239649">
    <property type="component" value="Unassembled WGS sequence"/>
</dbReference>
<protein>
    <recommendedName>
        <fullName evidence="5">Probable RNA polymerase II nuclear localization protein SLC7A6OS</fullName>
    </recommendedName>
</protein>
<evidence type="ECO:0000256" key="6">
    <source>
        <dbReference type="ARBA" id="ARBA00022448"/>
    </source>
</evidence>
<comment type="function">
    <text evidence="1">Directs RNA polymerase II nuclear import.</text>
</comment>
<feature type="region of interest" description="Disordered" evidence="10">
    <location>
        <begin position="63"/>
        <end position="162"/>
    </location>
</feature>
<comment type="subcellular location">
    <subcellularLocation>
        <location evidence="3">Cytoplasm</location>
    </subcellularLocation>
    <subcellularLocation>
        <location evidence="2">Nucleus</location>
    </subcellularLocation>
</comment>
<feature type="region of interest" description="Disordered" evidence="10">
    <location>
        <begin position="222"/>
        <end position="243"/>
    </location>
</feature>
<dbReference type="GO" id="GO:0015031">
    <property type="term" value="P:protein transport"/>
    <property type="evidence" value="ECO:0007669"/>
    <property type="project" value="UniProtKB-KW"/>
</dbReference>
<feature type="compositionally biased region" description="Gly residues" evidence="10">
    <location>
        <begin position="75"/>
        <end position="84"/>
    </location>
</feature>
<feature type="compositionally biased region" description="Basic and acidic residues" evidence="10">
    <location>
        <begin position="400"/>
        <end position="411"/>
    </location>
</feature>
<feature type="region of interest" description="Disordered" evidence="10">
    <location>
        <begin position="322"/>
        <end position="342"/>
    </location>
</feature>
<dbReference type="GO" id="GO:0005737">
    <property type="term" value="C:cytoplasm"/>
    <property type="evidence" value="ECO:0007669"/>
    <property type="project" value="UniProtKB-SubCell"/>
</dbReference>
<organism evidence="12 13">
    <name type="scientific">Micractinium conductrix</name>
    <dbReference type="NCBI Taxonomy" id="554055"/>
    <lineage>
        <taxon>Eukaryota</taxon>
        <taxon>Viridiplantae</taxon>
        <taxon>Chlorophyta</taxon>
        <taxon>core chlorophytes</taxon>
        <taxon>Trebouxiophyceae</taxon>
        <taxon>Chlorellales</taxon>
        <taxon>Chlorellaceae</taxon>
        <taxon>Chlorella clade</taxon>
        <taxon>Micractinium</taxon>
    </lineage>
</organism>
<dbReference type="InterPro" id="IPR040218">
    <property type="entry name" value="SLC7A6OS"/>
</dbReference>
<reference evidence="12 13" key="1">
    <citation type="journal article" date="2018" name="Plant J.">
        <title>Genome sequences of Chlorella sorokiniana UTEX 1602 and Micractinium conductrix SAG 241.80: implications to maltose excretion by a green alga.</title>
        <authorList>
            <person name="Arriola M.B."/>
            <person name="Velmurugan N."/>
            <person name="Zhang Y."/>
            <person name="Plunkett M.H."/>
            <person name="Hondzo H."/>
            <person name="Barney B.M."/>
        </authorList>
    </citation>
    <scope>NUCLEOTIDE SEQUENCE [LARGE SCALE GENOMIC DNA]</scope>
    <source>
        <strain evidence="12 13">SAG 241.80</strain>
    </source>
</reference>
<evidence type="ECO:0000256" key="3">
    <source>
        <dbReference type="ARBA" id="ARBA00004496"/>
    </source>
</evidence>
<feature type="compositionally biased region" description="Low complexity" evidence="10">
    <location>
        <begin position="116"/>
        <end position="137"/>
    </location>
</feature>
<feature type="region of interest" description="Disordered" evidence="10">
    <location>
        <begin position="363"/>
        <end position="435"/>
    </location>
</feature>
<evidence type="ECO:0000256" key="4">
    <source>
        <dbReference type="ARBA" id="ARBA00010218"/>
    </source>
</evidence>
<dbReference type="AlphaFoldDB" id="A0A2P6VNB6"/>
<gene>
    <name evidence="12" type="ORF">C2E20_1483</name>
</gene>
<proteinExistence type="inferred from homology"/>
<evidence type="ECO:0000256" key="2">
    <source>
        <dbReference type="ARBA" id="ARBA00004123"/>
    </source>
</evidence>
<keyword evidence="6" id="KW-0813">Transport</keyword>
<keyword evidence="9" id="KW-0539">Nucleus</keyword>
<sequence length="435" mass="45155">MAAPEQPADGSTDVQQAEKRVRLIRVKRKRAADAPEDLVVEGLAAPGKRANTSLSGALAGLGFGAAPEEQQDGGPAVGAAGGAAGEAEPDEKPAVRRQRYRKLSTLSATQLRGMDQQQLSTLLAARQQQQQQGAQQPPQQPPVQPQQPPAARAGIKAAGGATTATAAAAGRAAQHLQAGQAARYEQIRRRRGLSNFSITEHAADPLADLASVYDVVLHDAKPAVGDEQPPSASGTGFGGAAARRPSAAQRAAAAHDEGTLMCNYMPMIREYLASQGRPLLGDGAAAGGGAAAAAAAGQQQQEEAAMEEDDDEYVYDLYAAVPEEGGEGEGGGEAGSEEAWWELHTSGRAPVVQIIDDDNWLVLEGSDKDDSDADSEDSNAEGFYAHDYPDEPSELDSSDDGGHDPEGDTFHRAGGRGSRPWDKQSFGYGSGAGSD</sequence>
<feature type="compositionally biased region" description="Low complexity" evidence="10">
    <location>
        <begin position="149"/>
        <end position="162"/>
    </location>
</feature>
<evidence type="ECO:0000256" key="10">
    <source>
        <dbReference type="SAM" id="MobiDB-lite"/>
    </source>
</evidence>
<name>A0A2P6VNB6_9CHLO</name>